<keyword evidence="1" id="KW-0902">Two-component regulatory system</keyword>
<reference evidence="6" key="1">
    <citation type="journal article" date="2016" name="Nat. Genet.">
        <title>A high-quality carrot genome assembly provides new insights into carotenoid accumulation and asterid genome evolution.</title>
        <authorList>
            <person name="Iorizzo M."/>
            <person name="Ellison S."/>
            <person name="Senalik D."/>
            <person name="Zeng P."/>
            <person name="Satapoomin P."/>
            <person name="Huang J."/>
            <person name="Bowman M."/>
            <person name="Iovene M."/>
            <person name="Sanseverino W."/>
            <person name="Cavagnaro P."/>
            <person name="Yildiz M."/>
            <person name="Macko-Podgorni A."/>
            <person name="Moranska E."/>
            <person name="Grzebelus E."/>
            <person name="Grzebelus D."/>
            <person name="Ashrafi H."/>
            <person name="Zheng Z."/>
            <person name="Cheng S."/>
            <person name="Spooner D."/>
            <person name="Van Deynze A."/>
            <person name="Simon P."/>
        </authorList>
    </citation>
    <scope>NUCLEOTIDE SEQUENCE</scope>
    <source>
        <tissue evidence="6">Leaf</tissue>
    </source>
</reference>
<dbReference type="PANTHER" id="PTHR43874">
    <property type="entry name" value="TWO-COMPONENT RESPONSE REGULATOR"/>
    <property type="match status" value="1"/>
</dbReference>
<feature type="domain" description="Response regulatory" evidence="5">
    <location>
        <begin position="1"/>
        <end position="81"/>
    </location>
</feature>
<evidence type="ECO:0000256" key="1">
    <source>
        <dbReference type="ARBA" id="ARBA00023012"/>
    </source>
</evidence>
<evidence type="ECO:0000259" key="5">
    <source>
        <dbReference type="PROSITE" id="PS50110"/>
    </source>
</evidence>
<dbReference type="GO" id="GO:0009736">
    <property type="term" value="P:cytokinin-activated signaling pathway"/>
    <property type="evidence" value="ECO:0007669"/>
    <property type="project" value="InterPro"/>
</dbReference>
<dbReference type="Gene3D" id="3.40.50.2300">
    <property type="match status" value="1"/>
</dbReference>
<dbReference type="SUPFAM" id="SSF52172">
    <property type="entry name" value="CheY-like"/>
    <property type="match status" value="1"/>
</dbReference>
<accession>A0AAF0WVD1</accession>
<keyword evidence="7" id="KW-1185">Reference proteome</keyword>
<name>A0AAF0WVD1_DAUCS</name>
<sequence length="81" mass="9385">MVKHANEALNMPGNKSFDLVLTDVHMPDMNGLELQQRINQEFSIPVICESLYIYISKYIILNTRSHNLLVFVVFKIMCQTL</sequence>
<dbReference type="PROSITE" id="PS50110">
    <property type="entry name" value="RESPONSE_REGULATORY"/>
    <property type="match status" value="1"/>
</dbReference>
<evidence type="ECO:0000313" key="6">
    <source>
        <dbReference type="EMBL" id="WOG95606.1"/>
    </source>
</evidence>
<evidence type="ECO:0000313" key="7">
    <source>
        <dbReference type="Proteomes" id="UP000077755"/>
    </source>
</evidence>
<keyword evidence="4" id="KW-0597">Phosphoprotein</keyword>
<protein>
    <recommendedName>
        <fullName evidence="5">Response regulatory domain-containing protein</fullName>
    </recommendedName>
</protein>
<dbReference type="GO" id="GO:0000160">
    <property type="term" value="P:phosphorelay signal transduction system"/>
    <property type="evidence" value="ECO:0007669"/>
    <property type="project" value="UniProtKB-KW"/>
</dbReference>
<dbReference type="InterPro" id="IPR001789">
    <property type="entry name" value="Sig_transdc_resp-reg_receiver"/>
</dbReference>
<reference evidence="6" key="2">
    <citation type="submission" date="2022-03" db="EMBL/GenBank/DDBJ databases">
        <title>Draft title - Genomic analysis of global carrot germplasm unveils the trajectory of domestication and the origin of high carotenoid orange carrot.</title>
        <authorList>
            <person name="Iorizzo M."/>
            <person name="Ellison S."/>
            <person name="Senalik D."/>
            <person name="Macko-Podgorni A."/>
            <person name="Grzebelus D."/>
            <person name="Bostan H."/>
            <person name="Rolling W."/>
            <person name="Curaba J."/>
            <person name="Simon P."/>
        </authorList>
    </citation>
    <scope>NUCLEOTIDE SEQUENCE</scope>
    <source>
        <tissue evidence="6">Leaf</tissue>
    </source>
</reference>
<keyword evidence="3" id="KW-0804">Transcription</keyword>
<evidence type="ECO:0000256" key="3">
    <source>
        <dbReference type="ARBA" id="ARBA00023163"/>
    </source>
</evidence>
<feature type="modified residue" description="4-aspartylphosphate" evidence="4">
    <location>
        <position position="23"/>
    </location>
</feature>
<proteinExistence type="predicted"/>
<organism evidence="6 7">
    <name type="scientific">Daucus carota subsp. sativus</name>
    <name type="common">Carrot</name>
    <dbReference type="NCBI Taxonomy" id="79200"/>
    <lineage>
        <taxon>Eukaryota</taxon>
        <taxon>Viridiplantae</taxon>
        <taxon>Streptophyta</taxon>
        <taxon>Embryophyta</taxon>
        <taxon>Tracheophyta</taxon>
        <taxon>Spermatophyta</taxon>
        <taxon>Magnoliopsida</taxon>
        <taxon>eudicotyledons</taxon>
        <taxon>Gunneridae</taxon>
        <taxon>Pentapetalae</taxon>
        <taxon>asterids</taxon>
        <taxon>campanulids</taxon>
        <taxon>Apiales</taxon>
        <taxon>Apiaceae</taxon>
        <taxon>Apioideae</taxon>
        <taxon>Scandiceae</taxon>
        <taxon>Daucinae</taxon>
        <taxon>Daucus</taxon>
        <taxon>Daucus sect. Daucus</taxon>
    </lineage>
</organism>
<keyword evidence="2" id="KW-0805">Transcription regulation</keyword>
<dbReference type="AlphaFoldDB" id="A0AAF0WVD1"/>
<evidence type="ECO:0000256" key="4">
    <source>
        <dbReference type="PROSITE-ProRule" id="PRU00169"/>
    </source>
</evidence>
<dbReference type="PANTHER" id="PTHR43874:SF19">
    <property type="entry name" value="RESPONSE REGULATOR 23-RELATED"/>
    <property type="match status" value="1"/>
</dbReference>
<dbReference type="Proteomes" id="UP000077755">
    <property type="component" value="Chromosome 4"/>
</dbReference>
<dbReference type="Pfam" id="PF00072">
    <property type="entry name" value="Response_reg"/>
    <property type="match status" value="1"/>
</dbReference>
<gene>
    <name evidence="6" type="ORF">DCAR_0414931</name>
</gene>
<dbReference type="EMBL" id="CP093346">
    <property type="protein sequence ID" value="WOG95606.1"/>
    <property type="molecule type" value="Genomic_DNA"/>
</dbReference>
<dbReference type="InterPro" id="IPR011006">
    <property type="entry name" value="CheY-like_superfamily"/>
</dbReference>
<dbReference type="InterPro" id="IPR045279">
    <property type="entry name" value="ARR-like"/>
</dbReference>
<evidence type="ECO:0000256" key="2">
    <source>
        <dbReference type="ARBA" id="ARBA00023015"/>
    </source>
</evidence>